<gene>
    <name evidence="1" type="ORF">BT62DRAFT_929942</name>
</gene>
<protein>
    <submittedName>
        <fullName evidence="1">Uncharacterized protein</fullName>
    </submittedName>
</protein>
<evidence type="ECO:0000313" key="2">
    <source>
        <dbReference type="Proteomes" id="UP000812287"/>
    </source>
</evidence>
<comment type="caution">
    <text evidence="1">The sequence shown here is derived from an EMBL/GenBank/DDBJ whole genome shotgun (WGS) entry which is preliminary data.</text>
</comment>
<proteinExistence type="predicted"/>
<dbReference type="RefSeq" id="XP_043042377.1">
    <property type="nucleotide sequence ID" value="XM_043185835.1"/>
</dbReference>
<dbReference type="AlphaFoldDB" id="A0A9P7VXS1"/>
<feature type="non-terminal residue" evidence="1">
    <location>
        <position position="61"/>
    </location>
</feature>
<organism evidence="1 2">
    <name type="scientific">Guyanagaster necrorhizus</name>
    <dbReference type="NCBI Taxonomy" id="856835"/>
    <lineage>
        <taxon>Eukaryota</taxon>
        <taxon>Fungi</taxon>
        <taxon>Dikarya</taxon>
        <taxon>Basidiomycota</taxon>
        <taxon>Agaricomycotina</taxon>
        <taxon>Agaricomycetes</taxon>
        <taxon>Agaricomycetidae</taxon>
        <taxon>Agaricales</taxon>
        <taxon>Marasmiineae</taxon>
        <taxon>Physalacriaceae</taxon>
        <taxon>Guyanagaster</taxon>
    </lineage>
</organism>
<sequence>TTTEASSGCVYNPTSLRATQLGGSTFSPCRWLFDLFHEFSRYTTWRGSFRRLAKLFLRVTV</sequence>
<dbReference type="Proteomes" id="UP000812287">
    <property type="component" value="Unassembled WGS sequence"/>
</dbReference>
<feature type="non-terminal residue" evidence="1">
    <location>
        <position position="1"/>
    </location>
</feature>
<evidence type="ECO:0000313" key="1">
    <source>
        <dbReference type="EMBL" id="KAG7448877.1"/>
    </source>
</evidence>
<keyword evidence="2" id="KW-1185">Reference proteome</keyword>
<name>A0A9P7VXS1_9AGAR</name>
<accession>A0A9P7VXS1</accession>
<reference evidence="1" key="1">
    <citation type="submission" date="2020-11" db="EMBL/GenBank/DDBJ databases">
        <title>Adaptations for nitrogen fixation in a non-lichenized fungal sporocarp promotes dispersal by wood-feeding termites.</title>
        <authorList>
            <consortium name="DOE Joint Genome Institute"/>
            <person name="Koch R.A."/>
            <person name="Yoon G."/>
            <person name="Arayal U."/>
            <person name="Lail K."/>
            <person name="Amirebrahimi M."/>
            <person name="Labutti K."/>
            <person name="Lipzen A."/>
            <person name="Riley R."/>
            <person name="Barry K."/>
            <person name="Henrissat B."/>
            <person name="Grigoriev I.V."/>
            <person name="Herr J.R."/>
            <person name="Aime M.C."/>
        </authorList>
    </citation>
    <scope>NUCLEOTIDE SEQUENCE</scope>
    <source>
        <strain evidence="1">MCA 3950</strain>
    </source>
</reference>
<dbReference type="EMBL" id="MU250529">
    <property type="protein sequence ID" value="KAG7448877.1"/>
    <property type="molecule type" value="Genomic_DNA"/>
</dbReference>
<dbReference type="GeneID" id="66108132"/>